<keyword evidence="2" id="KW-1185">Reference proteome</keyword>
<dbReference type="Proteomes" id="UP000292235">
    <property type="component" value="Chromosome"/>
</dbReference>
<name>A0A4V0ZJ48_9ACTN</name>
<dbReference type="EMBL" id="CP036455">
    <property type="protein sequence ID" value="QBI52232.1"/>
    <property type="molecule type" value="Genomic_DNA"/>
</dbReference>
<dbReference type="KEGG" id="strr:EKD16_02080"/>
<accession>A0A4V0ZJ48</accession>
<gene>
    <name evidence="1" type="ORF">EKD16_02080</name>
</gene>
<protein>
    <submittedName>
        <fullName evidence="1">Uncharacterized protein</fullName>
    </submittedName>
</protein>
<organism evidence="1 2">
    <name type="scientific">Streptomonospora litoralis</name>
    <dbReference type="NCBI Taxonomy" id="2498135"/>
    <lineage>
        <taxon>Bacteria</taxon>
        <taxon>Bacillati</taxon>
        <taxon>Actinomycetota</taxon>
        <taxon>Actinomycetes</taxon>
        <taxon>Streptosporangiales</taxon>
        <taxon>Nocardiopsidaceae</taxon>
        <taxon>Streptomonospora</taxon>
    </lineage>
</organism>
<evidence type="ECO:0000313" key="2">
    <source>
        <dbReference type="Proteomes" id="UP000292235"/>
    </source>
</evidence>
<sequence>MTHDVVALLDRRPTMRGMTRALVQAGPKLRVRTVADGAAVELRDDSGRLVAAAQAAQRVRVADEVYRLLGADEVGERLPAQPWWVEARGTETGP</sequence>
<dbReference type="AlphaFoldDB" id="A0A4V0ZJ48"/>
<dbReference type="RefSeq" id="WP_242677194.1">
    <property type="nucleotide sequence ID" value="NZ_CP036455.1"/>
</dbReference>
<evidence type="ECO:0000313" key="1">
    <source>
        <dbReference type="EMBL" id="QBI52232.1"/>
    </source>
</evidence>
<reference evidence="1 2" key="1">
    <citation type="submission" date="2019-02" db="EMBL/GenBank/DDBJ databases">
        <authorList>
            <person name="Khodamoradi S."/>
            <person name="Hahnke R.L."/>
            <person name="Kaempfer P."/>
            <person name="Schumann P."/>
            <person name="Rohde M."/>
            <person name="Steinert M."/>
            <person name="Luzhetskyy A."/>
            <person name="Wink J."/>
            <person name="Ruckert C."/>
        </authorList>
    </citation>
    <scope>NUCLEOTIDE SEQUENCE [LARGE SCALE GENOMIC DNA]</scope>
    <source>
        <strain evidence="1 2">M2</strain>
    </source>
</reference>
<proteinExistence type="predicted"/>